<protein>
    <submittedName>
        <fullName evidence="9">Arginine/lysine decarboxylase</fullName>
        <ecNumber evidence="9">4.1.1.19</ecNumber>
    </submittedName>
    <submittedName>
        <fullName evidence="8">Arginine/lysine/ornithine decarboxylase</fullName>
    </submittedName>
</protein>
<dbReference type="InterPro" id="IPR052357">
    <property type="entry name" value="Orn_Lys_Arg_decarboxylase-I"/>
</dbReference>
<dbReference type="RefSeq" id="WP_089867732.1">
    <property type="nucleotide sequence ID" value="NZ_CP173238.1"/>
</dbReference>
<dbReference type="Proteomes" id="UP000198811">
    <property type="component" value="Unassembled WGS sequence"/>
</dbReference>
<dbReference type="CDD" id="cd00615">
    <property type="entry name" value="Orn_deC_like"/>
    <property type="match status" value="1"/>
</dbReference>
<accession>A0A239YXD3</accession>
<evidence type="ECO:0000313" key="8">
    <source>
        <dbReference type="EMBL" id="SDL39613.1"/>
    </source>
</evidence>
<evidence type="ECO:0000259" key="6">
    <source>
        <dbReference type="Pfam" id="PF01276"/>
    </source>
</evidence>
<evidence type="ECO:0000313" key="9">
    <source>
        <dbReference type="EMBL" id="SQB34036.1"/>
    </source>
</evidence>
<reference evidence="9 11" key="2">
    <citation type="submission" date="2018-06" db="EMBL/GenBank/DDBJ databases">
        <authorList>
            <consortium name="Pathogen Informatics"/>
            <person name="Doyle S."/>
        </authorList>
    </citation>
    <scope>NUCLEOTIDE SEQUENCE [LARGE SCALE GENOMIC DNA]</scope>
    <source>
        <strain evidence="9 11">NCTC13028</strain>
    </source>
</reference>
<dbReference type="EMBL" id="FNGL01000028">
    <property type="protein sequence ID" value="SDL39613.1"/>
    <property type="molecule type" value="Genomic_DNA"/>
</dbReference>
<evidence type="ECO:0000259" key="7">
    <source>
        <dbReference type="Pfam" id="PF03711"/>
    </source>
</evidence>
<dbReference type="SUPFAM" id="SSF53383">
    <property type="entry name" value="PLP-dependent transferases"/>
    <property type="match status" value="1"/>
</dbReference>
<feature type="domain" description="Orn/Lys/Arg decarboxylase C-terminal" evidence="7">
    <location>
        <begin position="402"/>
        <end position="453"/>
    </location>
</feature>
<proteinExistence type="inferred from homology"/>
<evidence type="ECO:0000256" key="4">
    <source>
        <dbReference type="ARBA" id="ARBA00022898"/>
    </source>
</evidence>
<dbReference type="GeneID" id="70576043"/>
<dbReference type="OrthoDB" id="9815233at2"/>
<evidence type="ECO:0000256" key="3">
    <source>
        <dbReference type="ARBA" id="ARBA00022793"/>
    </source>
</evidence>
<keyword evidence="4" id="KW-0663">Pyridoxal phosphate</keyword>
<evidence type="ECO:0000313" key="11">
    <source>
        <dbReference type="Proteomes" id="UP000250223"/>
    </source>
</evidence>
<reference evidence="8 10" key="1">
    <citation type="submission" date="2016-10" db="EMBL/GenBank/DDBJ databases">
        <authorList>
            <person name="Varghese N."/>
            <person name="Submissions S."/>
        </authorList>
    </citation>
    <scope>NUCLEOTIDE SEQUENCE [LARGE SCALE GENOMIC DNA]</scope>
    <source>
        <strain evidence="8 10">NLAE-zl-C224</strain>
    </source>
</reference>
<keyword evidence="10" id="KW-1185">Reference proteome</keyword>
<dbReference type="PANTHER" id="PTHR43277:SF4">
    <property type="entry name" value="ARGININE DECARBOXYLASE"/>
    <property type="match status" value="1"/>
</dbReference>
<evidence type="ECO:0000256" key="1">
    <source>
        <dbReference type="ARBA" id="ARBA00001933"/>
    </source>
</evidence>
<keyword evidence="3" id="KW-0210">Decarboxylase</keyword>
<keyword evidence="5 9" id="KW-0456">Lyase</keyword>
<dbReference type="InterPro" id="IPR015424">
    <property type="entry name" value="PyrdxlP-dep_Trfase"/>
</dbReference>
<evidence type="ECO:0000313" key="10">
    <source>
        <dbReference type="Proteomes" id="UP000198811"/>
    </source>
</evidence>
<dbReference type="Proteomes" id="UP000250223">
    <property type="component" value="Unassembled WGS sequence"/>
</dbReference>
<sequence>MSKLPLVEGVLNYIKKKNIYFSMPGHKQGEGFLSTDIGKQIKKEFLKLDITEVDGVDNLHNPKGIIKESQIKLSELYGSKKSYFLVNGSSSGNMIMIFSSFEEGDKVIVDRGCHKSIFNTIIIRKLKAIYVKNSINKEFNLPLSVDSDDIIKTIQENNDAKGVIVTYPNYYGVCCDLEKIIIEAKKYNMKVLVDCAHGAHFGINKNLPKSPVKLGADMVVMSSHKTLPSLTQTAFLHVNNEETIDRVDFYFDSFTSTSPSYLFLISMDYSRYYLQEYGKRAYEDLINLLDKYKQKINSLNHLHIIDQVDIKSEHILDKTRYILHVEEGYSASLLMDYLLQNKIQCEMNDTYNIVIIVSPFHMEKEIEYLYQVLLKCDLSKSKIKNVNILSYNLPKKRLEPFQILNKKKNLINIEESIGSICAENITPYPPGIPIIMMGEIMDKETLEILKYYKNNGIEIIGLYENQIKVTK</sequence>
<dbReference type="SUPFAM" id="SSF55904">
    <property type="entry name" value="Ornithine decarboxylase C-terminal domain"/>
    <property type="match status" value="1"/>
</dbReference>
<feature type="domain" description="Orn/Lys/Arg decarboxylases family 1 pyridoxal-P attachment site" evidence="6">
    <location>
        <begin position="5"/>
        <end position="324"/>
    </location>
</feature>
<dbReference type="PANTHER" id="PTHR43277">
    <property type="entry name" value="ARGININE DECARBOXYLASE"/>
    <property type="match status" value="1"/>
</dbReference>
<dbReference type="EC" id="4.1.1.19" evidence="9"/>
<comment type="similarity">
    <text evidence="2">Belongs to the Orn/Lys/Arg decarboxylase class-I family.</text>
</comment>
<dbReference type="InterPro" id="IPR000310">
    <property type="entry name" value="Orn/Lys/Arg_deCO2ase_major_dom"/>
</dbReference>
<dbReference type="InterPro" id="IPR015421">
    <property type="entry name" value="PyrdxlP-dep_Trfase_major"/>
</dbReference>
<dbReference type="STRING" id="1494.SAMN05216497_12810"/>
<evidence type="ECO:0000256" key="2">
    <source>
        <dbReference type="ARBA" id="ARBA00010671"/>
    </source>
</evidence>
<dbReference type="GO" id="GO:0008792">
    <property type="term" value="F:arginine decarboxylase activity"/>
    <property type="evidence" value="ECO:0007669"/>
    <property type="project" value="UniProtKB-EC"/>
</dbReference>
<dbReference type="EMBL" id="UAWC01000005">
    <property type="protein sequence ID" value="SQB34036.1"/>
    <property type="molecule type" value="Genomic_DNA"/>
</dbReference>
<dbReference type="InterPro" id="IPR008286">
    <property type="entry name" value="Prn/Lys/Arg_de-COase_C"/>
</dbReference>
<name>A0A239YXD3_CLOCO</name>
<dbReference type="AlphaFoldDB" id="A0A239YXD3"/>
<dbReference type="Gene3D" id="3.90.105.10">
    <property type="entry name" value="Molybdopterin biosynthesis moea protein, domain 2"/>
    <property type="match status" value="1"/>
</dbReference>
<gene>
    <name evidence="9" type="primary">speA_1</name>
    <name evidence="9" type="ORF">NCTC13028_00925</name>
    <name evidence="8" type="ORF">SAMN05216497_12810</name>
</gene>
<comment type="cofactor">
    <cofactor evidence="1">
        <name>pyridoxal 5'-phosphate</name>
        <dbReference type="ChEBI" id="CHEBI:597326"/>
    </cofactor>
</comment>
<evidence type="ECO:0000256" key="5">
    <source>
        <dbReference type="ARBA" id="ARBA00023239"/>
    </source>
</evidence>
<dbReference type="Pfam" id="PF03711">
    <property type="entry name" value="OKR_DC_1_C"/>
    <property type="match status" value="1"/>
</dbReference>
<dbReference type="Pfam" id="PF01276">
    <property type="entry name" value="OKR_DC_1"/>
    <property type="match status" value="1"/>
</dbReference>
<dbReference type="Gene3D" id="3.40.640.10">
    <property type="entry name" value="Type I PLP-dependent aspartate aminotransferase-like (Major domain)"/>
    <property type="match status" value="1"/>
</dbReference>
<dbReference type="InterPro" id="IPR036633">
    <property type="entry name" value="Prn/Lys/Arg_de-COase_C_sf"/>
</dbReference>
<organism evidence="9 11">
    <name type="scientific">Clostridium cochlearium</name>
    <dbReference type="NCBI Taxonomy" id="1494"/>
    <lineage>
        <taxon>Bacteria</taxon>
        <taxon>Bacillati</taxon>
        <taxon>Bacillota</taxon>
        <taxon>Clostridia</taxon>
        <taxon>Eubacteriales</taxon>
        <taxon>Clostridiaceae</taxon>
        <taxon>Clostridium</taxon>
    </lineage>
</organism>